<dbReference type="EMBL" id="VBAJ01000195">
    <property type="protein sequence ID" value="TMJ07127.1"/>
    <property type="molecule type" value="Genomic_DNA"/>
</dbReference>
<evidence type="ECO:0000313" key="2">
    <source>
        <dbReference type="EMBL" id="TMJ07127.1"/>
    </source>
</evidence>
<keyword evidence="1" id="KW-0472">Membrane</keyword>
<comment type="caution">
    <text evidence="2">The sequence shown here is derived from an EMBL/GenBank/DDBJ whole genome shotgun (WGS) entry which is preliminary data.</text>
</comment>
<sequence length="578" mass="61509">MPSAASFDAGRGEPGPPAAAIRADVGWAGWIPLRAWLPVRVDLQASLPVDGEVVVDVPVQGYDAPLSFRQPVRLLPGAPQRVAVEAFIPDTRGVLTVRLVASGREVARRDVPLSTARAVESVVLALTHEPAGLEFLSELTRKIRAAYITEEDLPAQWQGYTGVRLLVIRDFNERAISPAQRRGFEQWVAQGGRLLVTGGAPLVTLQAPWLLRMLPADPGGLINVQRSDDLSGVPGPISVTALRLRRGAAGGPMGARWRWGSGSVLLWAFDPFAPALRSWSGRAAMWTAALDAPVRPWVAPAEMGDALPASRPLAGSVQVWLLVLSGAYILAVRRALRRAGRVRGGWLAVPMVATIFALAMYGFALQARRAGTSVVQVSITEVIPGTGLARVRTFAALISPYGGTFHLRAAEDAWMQPAEPRPLTFDAPFAISGNAATSGLRVDATQVVPAPLDGYATISDAGLRVVIDNRGGPNIADARIVRGGQIYRLPPIGAMLSLSLDPTRWEPFARQPHPPDDVSDRFMEEVVARLQQQPPAPGAIAWLVGRVGGGHAVGGPALQIDAHRLVVVPLRGALEGGP</sequence>
<keyword evidence="1" id="KW-0812">Transmembrane</keyword>
<reference evidence="2 3" key="1">
    <citation type="journal article" date="2019" name="Nat. Microbiol.">
        <title>Mediterranean grassland soil C-N compound turnover is dependent on rainfall and depth, and is mediated by genomically divergent microorganisms.</title>
        <authorList>
            <person name="Diamond S."/>
            <person name="Andeer P.F."/>
            <person name="Li Z."/>
            <person name="Crits-Christoph A."/>
            <person name="Burstein D."/>
            <person name="Anantharaman K."/>
            <person name="Lane K.R."/>
            <person name="Thomas B.C."/>
            <person name="Pan C."/>
            <person name="Northen T.R."/>
            <person name="Banfield J.F."/>
        </authorList>
    </citation>
    <scope>NUCLEOTIDE SEQUENCE [LARGE SCALE GENOMIC DNA]</scope>
    <source>
        <strain evidence="2">NP_2</strain>
    </source>
</reference>
<feature type="transmembrane region" description="Helical" evidence="1">
    <location>
        <begin position="313"/>
        <end position="332"/>
    </location>
</feature>
<dbReference type="AlphaFoldDB" id="A0A537LHD6"/>
<accession>A0A537LHD6</accession>
<dbReference type="InterPro" id="IPR029062">
    <property type="entry name" value="Class_I_gatase-like"/>
</dbReference>
<name>A0A537LHD6_9BACT</name>
<keyword evidence="1" id="KW-1133">Transmembrane helix</keyword>
<dbReference type="SUPFAM" id="SSF52317">
    <property type="entry name" value="Class I glutamine amidotransferase-like"/>
    <property type="match status" value="1"/>
</dbReference>
<feature type="transmembrane region" description="Helical" evidence="1">
    <location>
        <begin position="344"/>
        <end position="364"/>
    </location>
</feature>
<evidence type="ECO:0000313" key="3">
    <source>
        <dbReference type="Proteomes" id="UP000318661"/>
    </source>
</evidence>
<proteinExistence type="predicted"/>
<gene>
    <name evidence="2" type="ORF">E6G99_07745</name>
</gene>
<organism evidence="2 3">
    <name type="scientific">Candidatus Segetimicrobium genomatis</name>
    <dbReference type="NCBI Taxonomy" id="2569760"/>
    <lineage>
        <taxon>Bacteria</taxon>
        <taxon>Bacillati</taxon>
        <taxon>Candidatus Sysuimicrobiota</taxon>
        <taxon>Candidatus Sysuimicrobiia</taxon>
        <taxon>Candidatus Sysuimicrobiales</taxon>
        <taxon>Candidatus Segetimicrobiaceae</taxon>
        <taxon>Candidatus Segetimicrobium</taxon>
    </lineage>
</organism>
<evidence type="ECO:0000256" key="1">
    <source>
        <dbReference type="SAM" id="Phobius"/>
    </source>
</evidence>
<evidence type="ECO:0008006" key="4">
    <source>
        <dbReference type="Google" id="ProtNLM"/>
    </source>
</evidence>
<dbReference type="Proteomes" id="UP000318661">
    <property type="component" value="Unassembled WGS sequence"/>
</dbReference>
<protein>
    <recommendedName>
        <fullName evidence="4">DUF4350 domain-containing protein</fullName>
    </recommendedName>
</protein>